<evidence type="ECO:0000259" key="4">
    <source>
        <dbReference type="PROSITE" id="PS01124"/>
    </source>
</evidence>
<dbReference type="PROSITE" id="PS01124">
    <property type="entry name" value="HTH_ARAC_FAMILY_2"/>
    <property type="match status" value="1"/>
</dbReference>
<dbReference type="Gene3D" id="1.10.10.60">
    <property type="entry name" value="Homeodomain-like"/>
    <property type="match status" value="1"/>
</dbReference>
<name>A0ABY4YWU5_9MICO</name>
<dbReference type="SUPFAM" id="SSF46689">
    <property type="entry name" value="Homeodomain-like"/>
    <property type="match status" value="1"/>
</dbReference>
<dbReference type="SMART" id="SM00342">
    <property type="entry name" value="HTH_ARAC"/>
    <property type="match status" value="1"/>
</dbReference>
<evidence type="ECO:0000313" key="6">
    <source>
        <dbReference type="Proteomes" id="UP001056455"/>
    </source>
</evidence>
<keyword evidence="3" id="KW-0804">Transcription</keyword>
<organism evidence="5 6">
    <name type="scientific">Ornithinimicrobium faecis</name>
    <dbReference type="NCBI Taxonomy" id="2934158"/>
    <lineage>
        <taxon>Bacteria</taxon>
        <taxon>Bacillati</taxon>
        <taxon>Actinomycetota</taxon>
        <taxon>Actinomycetes</taxon>
        <taxon>Micrococcales</taxon>
        <taxon>Ornithinimicrobiaceae</taxon>
        <taxon>Ornithinimicrobium</taxon>
    </lineage>
</organism>
<feature type="domain" description="HTH araC/xylS-type" evidence="4">
    <location>
        <begin position="234"/>
        <end position="335"/>
    </location>
</feature>
<dbReference type="InterPro" id="IPR050204">
    <property type="entry name" value="AraC_XylS_family_regulators"/>
</dbReference>
<dbReference type="PANTHER" id="PTHR46796">
    <property type="entry name" value="HTH-TYPE TRANSCRIPTIONAL ACTIVATOR RHAS-RELATED"/>
    <property type="match status" value="1"/>
</dbReference>
<keyword evidence="6" id="KW-1185">Reference proteome</keyword>
<gene>
    <name evidence="5" type="ORF">NF556_06290</name>
</gene>
<accession>A0ABY4YWU5</accession>
<keyword evidence="2" id="KW-0238">DNA-binding</keyword>
<dbReference type="InterPro" id="IPR018060">
    <property type="entry name" value="HTH_AraC"/>
</dbReference>
<dbReference type="RefSeq" id="WP_252594633.1">
    <property type="nucleotide sequence ID" value="NZ_CP099489.1"/>
</dbReference>
<dbReference type="PRINTS" id="PR00032">
    <property type="entry name" value="HTHARAC"/>
</dbReference>
<protein>
    <submittedName>
        <fullName evidence="5">AraC family transcriptional regulator</fullName>
    </submittedName>
</protein>
<evidence type="ECO:0000256" key="3">
    <source>
        <dbReference type="ARBA" id="ARBA00023163"/>
    </source>
</evidence>
<dbReference type="InterPro" id="IPR009057">
    <property type="entry name" value="Homeodomain-like_sf"/>
</dbReference>
<dbReference type="PANTHER" id="PTHR46796:SF6">
    <property type="entry name" value="ARAC SUBFAMILY"/>
    <property type="match status" value="1"/>
</dbReference>
<reference evidence="5" key="1">
    <citation type="submission" date="2022-06" db="EMBL/GenBank/DDBJ databases">
        <title>Ornithinimicrobium HY1793.</title>
        <authorList>
            <person name="Huang Y."/>
        </authorList>
    </citation>
    <scope>NUCLEOTIDE SEQUENCE</scope>
    <source>
        <strain evidence="5">HY1793</strain>
    </source>
</reference>
<evidence type="ECO:0000256" key="1">
    <source>
        <dbReference type="ARBA" id="ARBA00023015"/>
    </source>
</evidence>
<proteinExistence type="predicted"/>
<dbReference type="EMBL" id="CP099489">
    <property type="protein sequence ID" value="USQ81249.1"/>
    <property type="molecule type" value="Genomic_DNA"/>
</dbReference>
<dbReference type="Proteomes" id="UP001056455">
    <property type="component" value="Chromosome"/>
</dbReference>
<dbReference type="InterPro" id="IPR020449">
    <property type="entry name" value="Tscrpt_reg_AraC-type_HTH"/>
</dbReference>
<evidence type="ECO:0000256" key="2">
    <source>
        <dbReference type="ARBA" id="ARBA00023125"/>
    </source>
</evidence>
<keyword evidence="1" id="KW-0805">Transcription regulation</keyword>
<sequence>MSHLLRHPRVDSQLEAAVTRDEHGVETISTVDVEPTLRNAVWEARNRSHLLGLKASSPQQTGVVGTMRSAVINGLSVADITGNAHTVERTPEMAQQLRVDSVMFTFVLAGESFHFNGTSPVLVKQGEVAIYDSDTPFLLGFSEGMHAIVASVPRYHLADIGMQDAFRNLKVMQHNGNGVDSESTRHLLNVLTDAFEAPVGVNPHEFGETFVEATLQALRRLSGQAKDSTKDYFTEAMALIQRHLVDPDLSVDGIARALNLSQRHLSRIFSSHGTTVAQAILQVRLENALTLLTTPEGLHLTAAQVGQRSGFGSPSHFSRVFRNQFGMSPTEARREQQLG</sequence>
<evidence type="ECO:0000313" key="5">
    <source>
        <dbReference type="EMBL" id="USQ81249.1"/>
    </source>
</evidence>
<dbReference type="Pfam" id="PF12833">
    <property type="entry name" value="HTH_18"/>
    <property type="match status" value="1"/>
</dbReference>